<evidence type="ECO:0000313" key="2">
    <source>
        <dbReference type="EMBL" id="MBE1506542.1"/>
    </source>
</evidence>
<dbReference type="EMBL" id="JADBEC010000001">
    <property type="protein sequence ID" value="MBE1506542.1"/>
    <property type="molecule type" value="Genomic_DNA"/>
</dbReference>
<keyword evidence="1" id="KW-0812">Transmembrane</keyword>
<organism evidence="2 3">
    <name type="scientific">Rhizobium viscosum</name>
    <name type="common">Arthrobacter viscosus</name>
    <dbReference type="NCBI Taxonomy" id="1673"/>
    <lineage>
        <taxon>Bacteria</taxon>
        <taxon>Pseudomonadati</taxon>
        <taxon>Pseudomonadota</taxon>
        <taxon>Alphaproteobacteria</taxon>
        <taxon>Hyphomicrobiales</taxon>
        <taxon>Rhizobiaceae</taxon>
        <taxon>Rhizobium/Agrobacterium group</taxon>
        <taxon>Rhizobium</taxon>
    </lineage>
</organism>
<dbReference type="Proteomes" id="UP000620262">
    <property type="component" value="Unassembled WGS sequence"/>
</dbReference>
<keyword evidence="1" id="KW-0472">Membrane</keyword>
<feature type="transmembrane region" description="Helical" evidence="1">
    <location>
        <begin position="108"/>
        <end position="126"/>
    </location>
</feature>
<reference evidence="2 3" key="1">
    <citation type="submission" date="2020-10" db="EMBL/GenBank/DDBJ databases">
        <title>Sequencing the genomes of 1000 actinobacteria strains.</title>
        <authorList>
            <person name="Klenk H.-P."/>
        </authorList>
    </citation>
    <scope>NUCLEOTIDE SEQUENCE [LARGE SCALE GENOMIC DNA]</scope>
    <source>
        <strain evidence="2 3">DSM 7307</strain>
    </source>
</reference>
<keyword evidence="3" id="KW-1185">Reference proteome</keyword>
<feature type="transmembrane region" description="Helical" evidence="1">
    <location>
        <begin position="69"/>
        <end position="88"/>
    </location>
</feature>
<evidence type="ECO:0008006" key="4">
    <source>
        <dbReference type="Google" id="ProtNLM"/>
    </source>
</evidence>
<evidence type="ECO:0000313" key="3">
    <source>
        <dbReference type="Proteomes" id="UP000620262"/>
    </source>
</evidence>
<gene>
    <name evidence="2" type="ORF">H4W29_003723</name>
</gene>
<name>A0ABR9IUQ9_RHIVS</name>
<comment type="caution">
    <text evidence="2">The sequence shown here is derived from an EMBL/GenBank/DDBJ whole genome shotgun (WGS) entry which is preliminary data.</text>
</comment>
<evidence type="ECO:0000256" key="1">
    <source>
        <dbReference type="SAM" id="Phobius"/>
    </source>
</evidence>
<dbReference type="RefSeq" id="WP_192730232.1">
    <property type="nucleotide sequence ID" value="NZ_BAAAVL010000013.1"/>
</dbReference>
<proteinExistence type="predicted"/>
<protein>
    <recommendedName>
        <fullName evidence="4">Holin of 3TMs, for gene-transfer release</fullName>
    </recommendedName>
</protein>
<keyword evidence="1" id="KW-1133">Transmembrane helix</keyword>
<accession>A0ABR9IUQ9</accession>
<sequence>MKWLTDLLLGGIIDKFTGPLLAAYQAKLAAETDQQKLAAEEAIKGIEAARDIAVAETADRWSATRLGRLLIVVPFGLWWAAIYMVQILNPWFGLHLVVVDVPPRINDMALVLIPAIVVGDAGALLARRLKR</sequence>